<dbReference type="InterPro" id="IPR006527">
    <property type="entry name" value="F-box-assoc_dom_typ1"/>
</dbReference>
<reference evidence="2 3" key="1">
    <citation type="journal article" date="2022" name="G3 (Bethesda)">
        <title>Whole-genome sequence and methylome profiling of the almond [Prunus dulcis (Mill.) D.A. Webb] cultivar 'Nonpareil'.</title>
        <authorList>
            <person name="D'Amico-Willman K.M."/>
            <person name="Ouma W.Z."/>
            <person name="Meulia T."/>
            <person name="Sideli G.M."/>
            <person name="Gradziel T.M."/>
            <person name="Fresnedo-Ramirez J."/>
        </authorList>
    </citation>
    <scope>NUCLEOTIDE SEQUENCE [LARGE SCALE GENOMIC DNA]</scope>
    <source>
        <strain evidence="2">Clone GOH B32 T37-40</strain>
    </source>
</reference>
<dbReference type="Pfam" id="PF07734">
    <property type="entry name" value="FBA_1"/>
    <property type="match status" value="1"/>
</dbReference>
<dbReference type="PANTHER" id="PTHR31672:SF13">
    <property type="entry name" value="F-BOX PROTEIN CPR30-LIKE"/>
    <property type="match status" value="1"/>
</dbReference>
<comment type="caution">
    <text evidence="2">The sequence shown here is derived from an EMBL/GenBank/DDBJ whole genome shotgun (WGS) entry which is preliminary data.</text>
</comment>
<protein>
    <recommendedName>
        <fullName evidence="1">F-box associated beta-propeller type 1 domain-containing protein</fullName>
    </recommendedName>
</protein>
<dbReference type="InterPro" id="IPR017451">
    <property type="entry name" value="F-box-assoc_interact_dom"/>
</dbReference>
<dbReference type="Proteomes" id="UP001054821">
    <property type="component" value="Chromosome 6"/>
</dbReference>
<evidence type="ECO:0000313" key="2">
    <source>
        <dbReference type="EMBL" id="KAI5323108.1"/>
    </source>
</evidence>
<sequence>MYQAIANKRNPCLILHCDSPIQNNLHFVESSQIRHHEHYTNNVRRINAQIRYVAPEFHVVGSCNGLLCISNSLYFNPLLVFNPLTTNYIRLPNTTQYPKQQEVAFGFGFHPTTMEYKIVWISYLNNTYQGHQLPLQSRVQVLTLGSNAWRISVSPRCKLEQGSSEALVNGNLHWVTTRHKHRPGGCLSAVVCHDDGKIDIWMMKEYGSKESWTKEYVIGESLFRSLRERRNSRPSSRIWKRPTLSKDRSPEIIFSLCYGCGGGVAATALLQVMEVGFV</sequence>
<name>A0AAD4YWC7_PRUDU</name>
<accession>A0AAD4YWC7</accession>
<dbReference type="PANTHER" id="PTHR31672">
    <property type="entry name" value="BNACNNG10540D PROTEIN"/>
    <property type="match status" value="1"/>
</dbReference>
<gene>
    <name evidence="2" type="ORF">L3X38_032180</name>
</gene>
<evidence type="ECO:0000313" key="3">
    <source>
        <dbReference type="Proteomes" id="UP001054821"/>
    </source>
</evidence>
<proteinExistence type="predicted"/>
<dbReference type="InterPro" id="IPR050796">
    <property type="entry name" value="SCF_F-box_component"/>
</dbReference>
<evidence type="ECO:0000259" key="1">
    <source>
        <dbReference type="Pfam" id="PF07734"/>
    </source>
</evidence>
<feature type="domain" description="F-box associated beta-propeller type 1" evidence="1">
    <location>
        <begin position="54"/>
        <end position="182"/>
    </location>
</feature>
<keyword evidence="3" id="KW-1185">Reference proteome</keyword>
<dbReference type="AlphaFoldDB" id="A0AAD4YWC7"/>
<organism evidence="2 3">
    <name type="scientific">Prunus dulcis</name>
    <name type="common">Almond</name>
    <name type="synonym">Amygdalus dulcis</name>
    <dbReference type="NCBI Taxonomy" id="3755"/>
    <lineage>
        <taxon>Eukaryota</taxon>
        <taxon>Viridiplantae</taxon>
        <taxon>Streptophyta</taxon>
        <taxon>Embryophyta</taxon>
        <taxon>Tracheophyta</taxon>
        <taxon>Spermatophyta</taxon>
        <taxon>Magnoliopsida</taxon>
        <taxon>eudicotyledons</taxon>
        <taxon>Gunneridae</taxon>
        <taxon>Pentapetalae</taxon>
        <taxon>rosids</taxon>
        <taxon>fabids</taxon>
        <taxon>Rosales</taxon>
        <taxon>Rosaceae</taxon>
        <taxon>Amygdaloideae</taxon>
        <taxon>Amygdaleae</taxon>
        <taxon>Prunus</taxon>
    </lineage>
</organism>
<dbReference type="NCBIfam" id="TIGR01640">
    <property type="entry name" value="F_box_assoc_1"/>
    <property type="match status" value="1"/>
</dbReference>
<dbReference type="EMBL" id="JAJFAZ020000006">
    <property type="protein sequence ID" value="KAI5323108.1"/>
    <property type="molecule type" value="Genomic_DNA"/>
</dbReference>